<evidence type="ECO:0000256" key="21">
    <source>
        <dbReference type="ARBA" id="ARBA00048679"/>
    </source>
</evidence>
<dbReference type="EMBL" id="CM007656">
    <property type="protein sequence ID" value="ONI03278.1"/>
    <property type="molecule type" value="Genomic_DNA"/>
</dbReference>
<dbReference type="Pfam" id="PF13855">
    <property type="entry name" value="LRR_8"/>
    <property type="match status" value="1"/>
</dbReference>
<evidence type="ECO:0000256" key="17">
    <source>
        <dbReference type="ARBA" id="ARBA00023136"/>
    </source>
</evidence>
<dbReference type="InterPro" id="IPR013210">
    <property type="entry name" value="LRR_N_plant-typ"/>
</dbReference>
<evidence type="ECO:0000256" key="4">
    <source>
        <dbReference type="ARBA" id="ARBA00012513"/>
    </source>
</evidence>
<dbReference type="FunFam" id="3.80.10.10:FF:001158">
    <property type="entry name" value="Leucine-rich repeat protein kinase family protein"/>
    <property type="match status" value="1"/>
</dbReference>
<keyword evidence="12" id="KW-0677">Repeat</keyword>
<keyword evidence="5" id="KW-1003">Cell membrane</keyword>
<dbReference type="InterPro" id="IPR000719">
    <property type="entry name" value="Prot_kinase_dom"/>
</dbReference>
<evidence type="ECO:0000256" key="1">
    <source>
        <dbReference type="ARBA" id="ARBA00004251"/>
    </source>
</evidence>
<keyword evidence="10 23" id="KW-0812">Transmembrane</keyword>
<dbReference type="FunFam" id="3.80.10.10:FF:000288">
    <property type="entry name" value="LRR receptor-like serine/threonine-protein kinase EFR"/>
    <property type="match status" value="1"/>
</dbReference>
<dbReference type="eggNOG" id="ENOG502QPYS">
    <property type="taxonomic scope" value="Eukaryota"/>
</dbReference>
<dbReference type="OrthoDB" id="676979at2759"/>
<keyword evidence="9" id="KW-0808">Transferase</keyword>
<dbReference type="Gene3D" id="3.30.200.20">
    <property type="entry name" value="Phosphorylase Kinase, domain 1"/>
    <property type="match status" value="1"/>
</dbReference>
<dbReference type="Pfam" id="PF00069">
    <property type="entry name" value="Pkinase"/>
    <property type="match status" value="1"/>
</dbReference>
<keyword evidence="19" id="KW-0325">Glycoprotein</keyword>
<dbReference type="Proteomes" id="UP000006882">
    <property type="component" value="Chromosome G6"/>
</dbReference>
<feature type="binding site" evidence="22">
    <location>
        <position position="749"/>
    </location>
    <ligand>
        <name>ATP</name>
        <dbReference type="ChEBI" id="CHEBI:30616"/>
    </ligand>
</feature>
<keyword evidence="16 23" id="KW-1133">Transmembrane helix</keyword>
<dbReference type="Pfam" id="PF23598">
    <property type="entry name" value="LRR_14"/>
    <property type="match status" value="2"/>
</dbReference>
<dbReference type="FunFam" id="3.80.10.10:FF:000275">
    <property type="entry name" value="Leucine-rich repeat receptor-like protein kinase"/>
    <property type="match status" value="1"/>
</dbReference>
<accession>A0A251NVF6</accession>
<dbReference type="PANTHER" id="PTHR27008">
    <property type="entry name" value="OS04G0122200 PROTEIN"/>
    <property type="match status" value="1"/>
</dbReference>
<evidence type="ECO:0000256" key="2">
    <source>
        <dbReference type="ARBA" id="ARBA00008684"/>
    </source>
</evidence>
<keyword evidence="14" id="KW-0418">Kinase</keyword>
<evidence type="ECO:0000256" key="3">
    <source>
        <dbReference type="ARBA" id="ARBA00009592"/>
    </source>
</evidence>
<dbReference type="PROSITE" id="PS00108">
    <property type="entry name" value="PROTEIN_KINASE_ST"/>
    <property type="match status" value="1"/>
</dbReference>
<evidence type="ECO:0000256" key="13">
    <source>
        <dbReference type="ARBA" id="ARBA00022741"/>
    </source>
</evidence>
<feature type="transmembrane region" description="Helical" evidence="23">
    <location>
        <begin position="12"/>
        <end position="30"/>
    </location>
</feature>
<dbReference type="GO" id="GO:0005524">
    <property type="term" value="F:ATP binding"/>
    <property type="evidence" value="ECO:0007669"/>
    <property type="project" value="UniProtKB-UniRule"/>
</dbReference>
<evidence type="ECO:0000256" key="10">
    <source>
        <dbReference type="ARBA" id="ARBA00022692"/>
    </source>
</evidence>
<dbReference type="AlphaFoldDB" id="A0A251NVF6"/>
<evidence type="ECO:0000256" key="18">
    <source>
        <dbReference type="ARBA" id="ARBA00023170"/>
    </source>
</evidence>
<dbReference type="SMART" id="SM00220">
    <property type="entry name" value="S_TKc"/>
    <property type="match status" value="1"/>
</dbReference>
<comment type="catalytic activity">
    <reaction evidence="20">
        <text>L-threonyl-[protein] + ATP = O-phospho-L-threonyl-[protein] + ADP + H(+)</text>
        <dbReference type="Rhea" id="RHEA:46608"/>
        <dbReference type="Rhea" id="RHEA-COMP:11060"/>
        <dbReference type="Rhea" id="RHEA-COMP:11605"/>
        <dbReference type="ChEBI" id="CHEBI:15378"/>
        <dbReference type="ChEBI" id="CHEBI:30013"/>
        <dbReference type="ChEBI" id="CHEBI:30616"/>
        <dbReference type="ChEBI" id="CHEBI:61977"/>
        <dbReference type="ChEBI" id="CHEBI:456216"/>
        <dbReference type="EC" id="2.7.11.1"/>
    </reaction>
</comment>
<sequence>MEHSRSSHGRLILFKFYHGFILILCMSTALESATLPSTSFRNETDRRALLDFKKGITSDPLHVMSSWNDSINFCSWIGVTCNHSTKRVSSLNLEAQNLAGSIPPSIGNLTHLTWINLGINNFHGQIPQEMGRLRSLQYLNLSYNSFGGNIPTNISHCTQLSVLDLFSNEIIGVIPDQLSSLLNLNHLWLSLNNLTGTIPGWIGNFSSLNSLRLSHNNFQGSIPNELGRLTALGRFVLAGNHLSGKVPASIYNISSIYVFSVVGNQLQGELPPNVGITLPNLELFLGGRNRFTGNIPASLSNASRLRSIDFGQNGLTGTIPAESLGSLQSLVRLNFRRNRLGSGRTGDLNFLSFLANCTSLEVLGLSRNQFGGELPGSIGNLSTQLKHLTIGGNLIHGSIPTDIGNLLSLNTLEVEHNYLGGSVPDGIGKLQKLGRLVLNVNNFSGPIPSSLGNLTSLTQLFMEDNRFEGSIPPSLGNCQNLLILNLSSNNLTGTIPKELIGLSSLSISLTISNNSLTGPLPSEVGDLIHLAELDVSGNKLFGEIPTTLGSCIMLERLHLEGNEFQGTIPQSLQNLSSLEEIDLSRNNLSGQIPEFLGKLSFLKYLNLSHNDFVGEIPKDGIFSNASSFSVLRNDKLCGGIPELLLHACSNKKPHSSRGVLVPKVGIPLACALAFIVALSCFIVACSMMKKSRGRPLTSRSYKDWRLGVSYSELVESTDGFSVDNLIGSGSFGSVYKGVLPGDGTVVAVKVLNLQQEGASKSFIDECKALKSIRHRNLLKIITACSTIDYQGNDFKSLVIEFMKNGSLDTWLHPRDDGQSQSNRLTLIQRLNIAIDVASALDYLHYRCETFIVHCDLKPSNVLLDEDMVAHVGDFGLASFLLERPNNSPGSRTMSAGLKGSIGYIPPEYGMGGKVSILGDIYSYGILLLEMFTGKRPTSDTLKDGLTIHQFTAMAMPDHAMDIVDPSLIIERDDSGSDDDRYVNDIQERQITRYQDCSTVEGRRLEECLVSVMQIGLSCSAISPAERMPMNVVVNKMSGIRDSYLNVRRRS</sequence>
<organism evidence="25 26">
    <name type="scientific">Prunus persica</name>
    <name type="common">Peach</name>
    <name type="synonym">Amygdalus persica</name>
    <dbReference type="NCBI Taxonomy" id="3760"/>
    <lineage>
        <taxon>Eukaryota</taxon>
        <taxon>Viridiplantae</taxon>
        <taxon>Streptophyta</taxon>
        <taxon>Embryophyta</taxon>
        <taxon>Tracheophyta</taxon>
        <taxon>Spermatophyta</taxon>
        <taxon>Magnoliopsida</taxon>
        <taxon>eudicotyledons</taxon>
        <taxon>Gunneridae</taxon>
        <taxon>Pentapetalae</taxon>
        <taxon>rosids</taxon>
        <taxon>fabids</taxon>
        <taxon>Rosales</taxon>
        <taxon>Rosaceae</taxon>
        <taxon>Amygdaloideae</taxon>
        <taxon>Amygdaleae</taxon>
        <taxon>Prunus</taxon>
    </lineage>
</organism>
<dbReference type="Pfam" id="PF00560">
    <property type="entry name" value="LRR_1"/>
    <property type="match status" value="1"/>
</dbReference>
<evidence type="ECO:0000256" key="23">
    <source>
        <dbReference type="SAM" id="Phobius"/>
    </source>
</evidence>
<evidence type="ECO:0000256" key="7">
    <source>
        <dbReference type="ARBA" id="ARBA00022553"/>
    </source>
</evidence>
<evidence type="ECO:0000313" key="26">
    <source>
        <dbReference type="Proteomes" id="UP000006882"/>
    </source>
</evidence>
<feature type="transmembrane region" description="Helical" evidence="23">
    <location>
        <begin position="664"/>
        <end position="685"/>
    </location>
</feature>
<dbReference type="SUPFAM" id="SSF52058">
    <property type="entry name" value="L domain-like"/>
    <property type="match status" value="1"/>
</dbReference>
<dbReference type="InterPro" id="IPR051809">
    <property type="entry name" value="Plant_receptor-like_S/T_kinase"/>
</dbReference>
<dbReference type="InterPro" id="IPR008271">
    <property type="entry name" value="Ser/Thr_kinase_AS"/>
</dbReference>
<feature type="domain" description="Protein kinase" evidence="24">
    <location>
        <begin position="720"/>
        <end position="1044"/>
    </location>
</feature>
<keyword evidence="26" id="KW-1185">Reference proteome</keyword>
<keyword evidence="7" id="KW-0597">Phosphoprotein</keyword>
<proteinExistence type="inferred from homology"/>
<dbReference type="InterPro" id="IPR032675">
    <property type="entry name" value="LRR_dom_sf"/>
</dbReference>
<evidence type="ECO:0000259" key="24">
    <source>
        <dbReference type="PROSITE" id="PS50011"/>
    </source>
</evidence>
<dbReference type="InterPro" id="IPR001611">
    <property type="entry name" value="Leu-rich_rpt"/>
</dbReference>
<keyword evidence="8" id="KW-0433">Leucine-rich repeat</keyword>
<keyword evidence="17 23" id="KW-0472">Membrane</keyword>
<evidence type="ECO:0000256" key="14">
    <source>
        <dbReference type="ARBA" id="ARBA00022777"/>
    </source>
</evidence>
<evidence type="ECO:0000256" key="15">
    <source>
        <dbReference type="ARBA" id="ARBA00022840"/>
    </source>
</evidence>
<dbReference type="GO" id="GO:0004674">
    <property type="term" value="F:protein serine/threonine kinase activity"/>
    <property type="evidence" value="ECO:0007669"/>
    <property type="project" value="UniProtKB-KW"/>
</dbReference>
<dbReference type="FunFam" id="1.10.510.10:FF:000358">
    <property type="entry name" value="Putative leucine-rich repeat receptor-like serine/threonine-protein kinase"/>
    <property type="match status" value="1"/>
</dbReference>
<dbReference type="InterPro" id="IPR055414">
    <property type="entry name" value="LRR_R13L4/SHOC2-like"/>
</dbReference>
<dbReference type="PROSITE" id="PS00107">
    <property type="entry name" value="PROTEIN_KINASE_ATP"/>
    <property type="match status" value="1"/>
</dbReference>
<dbReference type="SUPFAM" id="SSF56112">
    <property type="entry name" value="Protein kinase-like (PK-like)"/>
    <property type="match status" value="1"/>
</dbReference>
<evidence type="ECO:0000256" key="5">
    <source>
        <dbReference type="ARBA" id="ARBA00022475"/>
    </source>
</evidence>
<dbReference type="SUPFAM" id="SSF52047">
    <property type="entry name" value="RNI-like"/>
    <property type="match status" value="1"/>
</dbReference>
<keyword evidence="13 22" id="KW-0547">Nucleotide-binding</keyword>
<dbReference type="Gramene" id="ONI03278">
    <property type="protein sequence ID" value="ONI03278"/>
    <property type="gene ID" value="PRUPE_6G248500"/>
</dbReference>
<dbReference type="SMART" id="SM00369">
    <property type="entry name" value="LRR_TYP"/>
    <property type="match status" value="7"/>
</dbReference>
<comment type="catalytic activity">
    <reaction evidence="21">
        <text>L-seryl-[protein] + ATP = O-phospho-L-seryl-[protein] + ADP + H(+)</text>
        <dbReference type="Rhea" id="RHEA:17989"/>
        <dbReference type="Rhea" id="RHEA-COMP:9863"/>
        <dbReference type="Rhea" id="RHEA-COMP:11604"/>
        <dbReference type="ChEBI" id="CHEBI:15378"/>
        <dbReference type="ChEBI" id="CHEBI:29999"/>
        <dbReference type="ChEBI" id="CHEBI:30616"/>
        <dbReference type="ChEBI" id="CHEBI:83421"/>
        <dbReference type="ChEBI" id="CHEBI:456216"/>
        <dbReference type="EC" id="2.7.11.1"/>
    </reaction>
</comment>
<dbReference type="PROSITE" id="PS50011">
    <property type="entry name" value="PROTEIN_KINASE_DOM"/>
    <property type="match status" value="1"/>
</dbReference>
<dbReference type="InterPro" id="IPR003591">
    <property type="entry name" value="Leu-rich_rpt_typical-subtyp"/>
</dbReference>
<dbReference type="Gene3D" id="1.10.510.10">
    <property type="entry name" value="Transferase(Phosphotransferase) domain 1"/>
    <property type="match status" value="1"/>
</dbReference>
<protein>
    <recommendedName>
        <fullName evidence="4">non-specific serine/threonine protein kinase</fullName>
        <ecNumber evidence="4">2.7.11.1</ecNumber>
    </recommendedName>
</protein>
<dbReference type="InterPro" id="IPR011009">
    <property type="entry name" value="Kinase-like_dom_sf"/>
</dbReference>
<evidence type="ECO:0000256" key="6">
    <source>
        <dbReference type="ARBA" id="ARBA00022527"/>
    </source>
</evidence>
<name>A0A251NVF6_PRUPE</name>
<keyword evidence="11" id="KW-0732">Signal</keyword>
<evidence type="ECO:0000256" key="9">
    <source>
        <dbReference type="ARBA" id="ARBA00022679"/>
    </source>
</evidence>
<comment type="subcellular location">
    <subcellularLocation>
        <location evidence="1">Cell membrane</location>
        <topology evidence="1">Single-pass type I membrane protein</topology>
    </subcellularLocation>
</comment>
<keyword evidence="18" id="KW-0675">Receptor</keyword>
<evidence type="ECO:0000256" key="8">
    <source>
        <dbReference type="ARBA" id="ARBA00022614"/>
    </source>
</evidence>
<keyword evidence="15 22" id="KW-0067">ATP-binding</keyword>
<evidence type="ECO:0000313" key="25">
    <source>
        <dbReference type="EMBL" id="ONI03278.1"/>
    </source>
</evidence>
<dbReference type="Gene3D" id="3.80.10.10">
    <property type="entry name" value="Ribonuclease Inhibitor"/>
    <property type="match status" value="2"/>
</dbReference>
<keyword evidence="6" id="KW-0723">Serine/threonine-protein kinase</keyword>
<dbReference type="PANTHER" id="PTHR27008:SF499">
    <property type="entry name" value="OS06G0581500 PROTEIN"/>
    <property type="match status" value="1"/>
</dbReference>
<evidence type="ECO:0000256" key="22">
    <source>
        <dbReference type="PROSITE-ProRule" id="PRU10141"/>
    </source>
</evidence>
<evidence type="ECO:0000256" key="12">
    <source>
        <dbReference type="ARBA" id="ARBA00022737"/>
    </source>
</evidence>
<dbReference type="Pfam" id="PF08263">
    <property type="entry name" value="LRRNT_2"/>
    <property type="match status" value="1"/>
</dbReference>
<dbReference type="InterPro" id="IPR017441">
    <property type="entry name" value="Protein_kinase_ATP_BS"/>
</dbReference>
<dbReference type="GO" id="GO:0005886">
    <property type="term" value="C:plasma membrane"/>
    <property type="evidence" value="ECO:0007669"/>
    <property type="project" value="UniProtKB-SubCell"/>
</dbReference>
<dbReference type="EC" id="2.7.11.1" evidence="4"/>
<comment type="similarity">
    <text evidence="2">Belongs to the protein kinase superfamily. Ser/Thr protein kinase family.</text>
</comment>
<evidence type="ECO:0000256" key="20">
    <source>
        <dbReference type="ARBA" id="ARBA00047899"/>
    </source>
</evidence>
<dbReference type="FunFam" id="3.30.200.20:FF:000432">
    <property type="entry name" value="LRR receptor-like serine/threonine-protein kinase EFR"/>
    <property type="match status" value="1"/>
</dbReference>
<reference evidence="25 26" key="1">
    <citation type="journal article" date="2013" name="Nat. Genet.">
        <title>The high-quality draft genome of peach (Prunus persica) identifies unique patterns of genetic diversity, domestication and genome evolution.</title>
        <authorList>
            <consortium name="International Peach Genome Initiative"/>
            <person name="Verde I."/>
            <person name="Abbott A.G."/>
            <person name="Scalabrin S."/>
            <person name="Jung S."/>
            <person name="Shu S."/>
            <person name="Marroni F."/>
            <person name="Zhebentyayeva T."/>
            <person name="Dettori M.T."/>
            <person name="Grimwood J."/>
            <person name="Cattonaro F."/>
            <person name="Zuccolo A."/>
            <person name="Rossini L."/>
            <person name="Jenkins J."/>
            <person name="Vendramin E."/>
            <person name="Meisel L.A."/>
            <person name="Decroocq V."/>
            <person name="Sosinski B."/>
            <person name="Prochnik S."/>
            <person name="Mitros T."/>
            <person name="Policriti A."/>
            <person name="Cipriani G."/>
            <person name="Dondini L."/>
            <person name="Ficklin S."/>
            <person name="Goodstein D.M."/>
            <person name="Xuan P."/>
            <person name="Del Fabbro C."/>
            <person name="Aramini V."/>
            <person name="Copetti D."/>
            <person name="Gonzalez S."/>
            <person name="Horner D.S."/>
            <person name="Falchi R."/>
            <person name="Lucas S."/>
            <person name="Mica E."/>
            <person name="Maldonado J."/>
            <person name="Lazzari B."/>
            <person name="Bielenberg D."/>
            <person name="Pirona R."/>
            <person name="Miculan M."/>
            <person name="Barakat A."/>
            <person name="Testolin R."/>
            <person name="Stella A."/>
            <person name="Tartarini S."/>
            <person name="Tonutti P."/>
            <person name="Arus P."/>
            <person name="Orellana A."/>
            <person name="Wells C."/>
            <person name="Main D."/>
            <person name="Vizzotto G."/>
            <person name="Silva H."/>
            <person name="Salamini F."/>
            <person name="Schmutz J."/>
            <person name="Morgante M."/>
            <person name="Rokhsar D.S."/>
        </authorList>
    </citation>
    <scope>NUCLEOTIDE SEQUENCE [LARGE SCALE GENOMIC DNA]</scope>
    <source>
        <strain evidence="26">cv. Nemared</strain>
    </source>
</reference>
<gene>
    <name evidence="25" type="ORF">PRUPE_6G248500</name>
</gene>
<comment type="similarity">
    <text evidence="3">Belongs to the RLP family.</text>
</comment>
<evidence type="ECO:0000256" key="19">
    <source>
        <dbReference type="ARBA" id="ARBA00023180"/>
    </source>
</evidence>
<evidence type="ECO:0000256" key="16">
    <source>
        <dbReference type="ARBA" id="ARBA00022989"/>
    </source>
</evidence>
<evidence type="ECO:0000256" key="11">
    <source>
        <dbReference type="ARBA" id="ARBA00022729"/>
    </source>
</evidence>